<dbReference type="SMART" id="SM00233">
    <property type="entry name" value="PH"/>
    <property type="match status" value="2"/>
</dbReference>
<dbReference type="InterPro" id="IPR001849">
    <property type="entry name" value="PH_domain"/>
</dbReference>
<dbReference type="SMART" id="SM00147">
    <property type="entry name" value="RasGEF"/>
    <property type="match status" value="1"/>
</dbReference>
<evidence type="ECO:0000256" key="5">
    <source>
        <dbReference type="SAM" id="MobiDB-lite"/>
    </source>
</evidence>
<dbReference type="PROSITE" id="PS50010">
    <property type="entry name" value="DH_2"/>
    <property type="match status" value="1"/>
</dbReference>
<keyword evidence="11" id="KW-1185">Reference proteome</keyword>
<evidence type="ECO:0000256" key="1">
    <source>
        <dbReference type="ARBA" id="ARBA00022658"/>
    </source>
</evidence>
<feature type="compositionally biased region" description="Basic residues" evidence="5">
    <location>
        <begin position="807"/>
        <end position="816"/>
    </location>
</feature>
<evidence type="ECO:0000259" key="6">
    <source>
        <dbReference type="PROSITE" id="PS50003"/>
    </source>
</evidence>
<dbReference type="Pfam" id="PF00617">
    <property type="entry name" value="RasGEF"/>
    <property type="match status" value="1"/>
</dbReference>
<feature type="domain" description="N-terminal Ras-GEF" evidence="9">
    <location>
        <begin position="633"/>
        <end position="761"/>
    </location>
</feature>
<keyword evidence="2" id="KW-0677">Repeat</keyword>
<evidence type="ECO:0000256" key="3">
    <source>
        <dbReference type="PROSITE-ProRule" id="PRU00168"/>
    </source>
</evidence>
<dbReference type="InterPro" id="IPR011993">
    <property type="entry name" value="PH-like_dom_sf"/>
</dbReference>
<dbReference type="FunFam" id="2.30.29.30:FF:000176">
    <property type="entry name" value="ras-specific guanine nucleotide-releasing factor 1 isoform X2"/>
    <property type="match status" value="1"/>
</dbReference>
<dbReference type="SMART" id="SM00229">
    <property type="entry name" value="RasGEFN"/>
    <property type="match status" value="2"/>
</dbReference>
<name>A0A3P8ZCQ0_ESOLU</name>
<reference evidence="11" key="1">
    <citation type="journal article" date="2014" name="PLoS ONE">
        <title>The genome and linkage map of the northern pike (Esox lucius): conserved synteny revealed between the salmonid sister group and the Neoteleostei.</title>
        <authorList>
            <person name="Rondeau E.B."/>
            <person name="Minkley D.R."/>
            <person name="Leong J.S."/>
            <person name="Messmer A.M."/>
            <person name="Jantzen J.R."/>
            <person name="von Schalburg K.R."/>
            <person name="Lemon C."/>
            <person name="Bird N.H."/>
            <person name="Koop B.F."/>
        </authorList>
    </citation>
    <scope>NUCLEOTIDE SEQUENCE</scope>
</reference>
<dbReference type="CDD" id="cd06224">
    <property type="entry name" value="REM"/>
    <property type="match status" value="1"/>
</dbReference>
<dbReference type="PROSITE" id="PS50096">
    <property type="entry name" value="IQ"/>
    <property type="match status" value="1"/>
</dbReference>
<protein>
    <recommendedName>
        <fullName evidence="12">Ras protein-specific guanine nucleotide-releasing factor 2a</fullName>
    </recommendedName>
</protein>
<dbReference type="InterPro" id="IPR000651">
    <property type="entry name" value="Ras-like_Gua-exchang_fac_N"/>
</dbReference>
<dbReference type="InterPro" id="IPR019804">
    <property type="entry name" value="Ras_G-nucl-exch_fac_CS"/>
</dbReference>
<dbReference type="FunFam" id="1.20.870.10:FF:000004">
    <property type="entry name" value="Ras-specific guanine nucleotide-releasing factor 1 isoform 2"/>
    <property type="match status" value="1"/>
</dbReference>
<feature type="region of interest" description="Disordered" evidence="5">
    <location>
        <begin position="718"/>
        <end position="744"/>
    </location>
</feature>
<dbReference type="GeneTree" id="ENSGT00940000155679"/>
<dbReference type="Gene3D" id="2.30.29.30">
    <property type="entry name" value="Pleckstrin-homology domain (PH domain)/Phosphotyrosine-binding domain (PTB)"/>
    <property type="match status" value="2"/>
</dbReference>
<dbReference type="GO" id="GO:0005886">
    <property type="term" value="C:plasma membrane"/>
    <property type="evidence" value="ECO:0007669"/>
    <property type="project" value="TreeGrafter"/>
</dbReference>
<dbReference type="CDD" id="cd13261">
    <property type="entry name" value="PH_RasGRF1_2"/>
    <property type="match status" value="1"/>
</dbReference>
<feature type="domain" description="PH" evidence="6">
    <location>
        <begin position="468"/>
        <end position="586"/>
    </location>
</feature>
<evidence type="ECO:0000313" key="11">
    <source>
        <dbReference type="Proteomes" id="UP000265140"/>
    </source>
</evidence>
<dbReference type="PROSITE" id="PS50003">
    <property type="entry name" value="PH_DOMAIN"/>
    <property type="match status" value="2"/>
</dbReference>
<dbReference type="PROSITE" id="PS50009">
    <property type="entry name" value="RASGEF_CAT"/>
    <property type="match status" value="1"/>
</dbReference>
<dbReference type="Ensembl" id="ENSELUT00000018474.3">
    <property type="protein sequence ID" value="ENSELUP00000026455.3"/>
    <property type="gene ID" value="ENSELUG00000002372.3"/>
</dbReference>
<dbReference type="Bgee" id="ENSELUG00000002372">
    <property type="expression patterns" value="Expressed in camera-type eye and 8 other cell types or tissues"/>
</dbReference>
<dbReference type="InterPro" id="IPR036964">
    <property type="entry name" value="RASGEF_cat_dom_sf"/>
</dbReference>
<dbReference type="CDD" id="cd00155">
    <property type="entry name" value="RasGEF"/>
    <property type="match status" value="1"/>
</dbReference>
<proteinExistence type="predicted"/>
<dbReference type="Gene3D" id="1.10.840.10">
    <property type="entry name" value="Ras guanine-nucleotide exchange factors catalytic domain"/>
    <property type="match status" value="1"/>
</dbReference>
<evidence type="ECO:0000313" key="10">
    <source>
        <dbReference type="Ensembl" id="ENSELUP00000026455.3"/>
    </source>
</evidence>
<dbReference type="InterPro" id="IPR000219">
    <property type="entry name" value="DH_dom"/>
</dbReference>
<evidence type="ECO:0000259" key="8">
    <source>
        <dbReference type="PROSITE" id="PS50010"/>
    </source>
</evidence>
<evidence type="ECO:0008006" key="12">
    <source>
        <dbReference type="Google" id="ProtNLM"/>
    </source>
</evidence>
<evidence type="ECO:0000256" key="4">
    <source>
        <dbReference type="SAM" id="Coils"/>
    </source>
</evidence>
<feature type="domain" description="DH" evidence="8">
    <location>
        <begin position="240"/>
        <end position="426"/>
    </location>
</feature>
<dbReference type="InterPro" id="IPR001895">
    <property type="entry name" value="RASGEF_cat_dom"/>
</dbReference>
<keyword evidence="1 3" id="KW-0344">Guanine-nucleotide releasing factor</keyword>
<dbReference type="CDD" id="cd00160">
    <property type="entry name" value="RhoGEF"/>
    <property type="match status" value="1"/>
</dbReference>
<sequence length="1196" mass="136132">MQKSVRYNEGHALYLSVVARKEGTKRGILSKKTTENSRWNDKYFALYQNVLFYFENDQSTRPSGIYLLEGCTCERVPAPKGSTLNKDTVDKQQHYFLVVFGHDGQKPLELRTEEEADCNKWVESIQQASYSDIIIEREVLMQKYIHLVQIMETEKVAASQLRTQLEDQGTEIERLKAEIVLLNKDRERMLPYRAHQEEEDPDIKKIKKVQSFMRGWLCRRKWKIIVQDYICSPHAESMRKRNHIVFNMVEAETEYVCQLSVLVNFFLRPLRMAASSKKPPISHDDVSSIFLNSETIMFLHEIFHQGLKARIANWPTLVLADLFDILLPMLNIYQEFVRNHQYSLQVLANCKQNRDFDKLLKQYEANAACEGRMLETFLTYPMFQIPRYIITLHELLAHTPHEHVERKSLEFAKSKLEELSKMMHDEVSDTENIRKNLAIERMIVEGCDILLDTSQTFVRQGSLIQLPSSSERGMLSKVRLGSLSLRKEGERQCFLFTKHFLVCTRTSGGKLHLLKQGGVLSLIECTLVEELDANDEDYNAGGQGFNHLEFKIVVEPPDSPTFSVVLLAPSRQEKAAWTSDISQCIDNIRCNGLMTSVFEENSKVTVPHMIKSDARLHKDDVDICFSKTLNSCKVPQIRYASVERLLERLTDLRFLSIDFLNTFLHTYRIFTTATVVMEKLADIYKKPFTSIPIRSLELFFATNQGTWGSEHLNNKSPRLCRKFSSPPPLTIPSRTSSPIHSRKLSLSSPISSRASVLDLSTPSSSSGLSSPPPTSPLDLSSSPGSPEPALTPEEGGDMTRIDAFCGKLRRSIRRGKPTLSEDRAPLTESPCRSPSTPRHMRYRQAGGSTGENNRGTMSPASAFAIATAAAGHGSSQGFNNSERTCDKEFIIRRAATNRVLNVLRHWVSKHSQDFEMNGELKMGVITLLEEVLRDPDLLPQERKATANILSALSQDEQDDAQLKLEDILQMAEVPKAECFESLSAMELAEQITLLDHIVFRSIPYEEFLGQGWMKLDKSERTPYIMKTSQHFNEMSNLVASQIIAHTDVGSRANSIEKWLAVADICRCLNNFNGVLEITSALNRSAIYRLKKTWAKVCKPTKTLMDRLQKTVSSEGRFKNLRETLKNCNPPCVPYLGMYLTDLAFIEEGTPNFTAEGLVNFSKMRMRSVMDLFITLVMDEDTLYELSLKIEPRIPSV</sequence>
<feature type="domain" description="PH" evidence="6">
    <location>
        <begin position="22"/>
        <end position="130"/>
    </location>
</feature>
<evidence type="ECO:0000256" key="2">
    <source>
        <dbReference type="ARBA" id="ARBA00022737"/>
    </source>
</evidence>
<dbReference type="SUPFAM" id="SSF48065">
    <property type="entry name" value="DBL homology domain (DH-domain)"/>
    <property type="match status" value="1"/>
</dbReference>
<feature type="compositionally biased region" description="Low complexity" evidence="5">
    <location>
        <begin position="757"/>
        <end position="769"/>
    </location>
</feature>
<organism evidence="10 11">
    <name type="scientific">Esox lucius</name>
    <name type="common">Northern pike</name>
    <dbReference type="NCBI Taxonomy" id="8010"/>
    <lineage>
        <taxon>Eukaryota</taxon>
        <taxon>Metazoa</taxon>
        <taxon>Chordata</taxon>
        <taxon>Craniata</taxon>
        <taxon>Vertebrata</taxon>
        <taxon>Euteleostomi</taxon>
        <taxon>Actinopterygii</taxon>
        <taxon>Neopterygii</taxon>
        <taxon>Teleostei</taxon>
        <taxon>Protacanthopterygii</taxon>
        <taxon>Esociformes</taxon>
        <taxon>Esocidae</taxon>
        <taxon>Esox</taxon>
    </lineage>
</organism>
<dbReference type="Gene3D" id="1.20.870.10">
    <property type="entry name" value="Son of sevenless (SoS) protein Chain: S domain 1"/>
    <property type="match status" value="2"/>
</dbReference>
<dbReference type="Pfam" id="PF00618">
    <property type="entry name" value="RasGEF_N"/>
    <property type="match status" value="1"/>
</dbReference>
<reference evidence="10" key="4">
    <citation type="submission" date="2025-09" db="UniProtKB">
        <authorList>
            <consortium name="Ensembl"/>
        </authorList>
    </citation>
    <scope>IDENTIFICATION</scope>
</reference>
<feature type="domain" description="Ras-GEF" evidence="7">
    <location>
        <begin position="983"/>
        <end position="1192"/>
    </location>
</feature>
<accession>A0A3P8ZCQ0</accession>
<dbReference type="FunFam" id="2.30.29.30:FF:000117">
    <property type="entry name" value="ras-specific guanine nucleotide-releasing factor 1 isoform X2"/>
    <property type="match status" value="1"/>
</dbReference>
<dbReference type="FunFam" id="1.20.900.10:FF:000005">
    <property type="entry name" value="Ras-specific guanine nucleotide-releasing factor 1 isoform 2"/>
    <property type="match status" value="1"/>
</dbReference>
<dbReference type="Pfam" id="PF00169">
    <property type="entry name" value="PH"/>
    <property type="match status" value="1"/>
</dbReference>
<feature type="coiled-coil region" evidence="4">
    <location>
        <begin position="158"/>
        <end position="185"/>
    </location>
</feature>
<evidence type="ECO:0000259" key="7">
    <source>
        <dbReference type="PROSITE" id="PS50009"/>
    </source>
</evidence>
<dbReference type="InterPro" id="IPR023578">
    <property type="entry name" value="Ras_GEF_dom_sf"/>
</dbReference>
<dbReference type="GO" id="GO:0007265">
    <property type="term" value="P:Ras protein signal transduction"/>
    <property type="evidence" value="ECO:0007669"/>
    <property type="project" value="TreeGrafter"/>
</dbReference>
<dbReference type="InterPro" id="IPR035899">
    <property type="entry name" value="DBL_dom_sf"/>
</dbReference>
<reference evidence="10" key="3">
    <citation type="submission" date="2025-08" db="UniProtKB">
        <authorList>
            <consortium name="Ensembl"/>
        </authorList>
    </citation>
    <scope>IDENTIFICATION</scope>
</reference>
<evidence type="ECO:0000259" key="9">
    <source>
        <dbReference type="PROSITE" id="PS50212"/>
    </source>
</evidence>
<dbReference type="SUPFAM" id="SSF48366">
    <property type="entry name" value="Ras GEF"/>
    <property type="match status" value="1"/>
</dbReference>
<dbReference type="PANTHER" id="PTHR23113:SF359">
    <property type="entry name" value="RAS-SPECIFIC GUANINE NUCLEOTIDE-RELEASING FACTOR 2-LIKE ISOFORM X1"/>
    <property type="match status" value="1"/>
</dbReference>
<dbReference type="FunFam" id="1.20.870.10:FF:000006">
    <property type="entry name" value="ras-specific guanine nucleotide-releasing factor 1 isoform X1"/>
    <property type="match status" value="1"/>
</dbReference>
<dbReference type="GO" id="GO:0005085">
    <property type="term" value="F:guanyl-nucleotide exchange factor activity"/>
    <property type="evidence" value="ECO:0007669"/>
    <property type="project" value="UniProtKB-KW"/>
</dbReference>
<dbReference type="Gene3D" id="1.20.900.10">
    <property type="entry name" value="Dbl homology (DH) domain"/>
    <property type="match status" value="1"/>
</dbReference>
<dbReference type="SMART" id="SM00325">
    <property type="entry name" value="RhoGEF"/>
    <property type="match status" value="1"/>
</dbReference>
<dbReference type="AlphaFoldDB" id="A0A3P8ZCQ0"/>
<keyword evidence="4" id="KW-0175">Coiled coil</keyword>
<dbReference type="PROSITE" id="PS50212">
    <property type="entry name" value="RASGEF_NTER"/>
    <property type="match status" value="1"/>
</dbReference>
<dbReference type="Proteomes" id="UP000265140">
    <property type="component" value="Chromosome 14"/>
</dbReference>
<dbReference type="Pfam" id="PF00621">
    <property type="entry name" value="RhoGEF"/>
    <property type="match status" value="1"/>
</dbReference>
<reference evidence="10" key="2">
    <citation type="submission" date="2020-02" db="EMBL/GenBank/DDBJ databases">
        <title>Esox lucius (northern pike) genome, fEsoLuc1, primary haplotype.</title>
        <authorList>
            <person name="Myers G."/>
            <person name="Karagic N."/>
            <person name="Meyer A."/>
            <person name="Pippel M."/>
            <person name="Reichard M."/>
            <person name="Winkler S."/>
            <person name="Tracey A."/>
            <person name="Sims Y."/>
            <person name="Howe K."/>
            <person name="Rhie A."/>
            <person name="Formenti G."/>
            <person name="Durbin R."/>
            <person name="Fedrigo O."/>
            <person name="Jarvis E.D."/>
        </authorList>
    </citation>
    <scope>NUCLEOTIDE SEQUENCE [LARGE SCALE GENOMIC DNA]</scope>
</reference>
<feature type="region of interest" description="Disordered" evidence="5">
    <location>
        <begin position="757"/>
        <end position="856"/>
    </location>
</feature>
<dbReference type="SUPFAM" id="SSF50729">
    <property type="entry name" value="PH domain-like"/>
    <property type="match status" value="2"/>
</dbReference>
<dbReference type="InterPro" id="IPR008937">
    <property type="entry name" value="Ras-like_GEF"/>
</dbReference>
<dbReference type="PANTHER" id="PTHR23113">
    <property type="entry name" value="GUANINE NUCLEOTIDE EXCHANGE FACTOR"/>
    <property type="match status" value="1"/>
</dbReference>
<dbReference type="PROSITE" id="PS00720">
    <property type="entry name" value="RASGEF"/>
    <property type="match status" value="1"/>
</dbReference>